<proteinExistence type="inferred from homology"/>
<reference evidence="4" key="1">
    <citation type="submission" date="2025-08" db="UniProtKB">
        <authorList>
            <consortium name="Ensembl"/>
        </authorList>
    </citation>
    <scope>IDENTIFICATION</scope>
</reference>
<dbReference type="GO" id="GO:0005739">
    <property type="term" value="C:mitochondrion"/>
    <property type="evidence" value="ECO:0007669"/>
    <property type="project" value="TreeGrafter"/>
</dbReference>
<dbReference type="AlphaFoldDB" id="A0A8D0DVM8"/>
<sequence>LSHVYIVAHLFSGLSSENDRKLPIIRYNGISDACHAHKVTSEKLCHAQHDIHFQADTCLCLLHSIQKHLALLAGLLDIKLPQHSGEKGGEPLI</sequence>
<evidence type="ECO:0000256" key="2">
    <source>
        <dbReference type="ARBA" id="ARBA00013846"/>
    </source>
</evidence>
<protein>
    <recommendedName>
        <fullName evidence="2">Protein FMC1 homolog</fullName>
    </recommendedName>
</protein>
<dbReference type="PANTHER" id="PTHR31716">
    <property type="entry name" value="PROTEIN FMC1 HOMOLOG"/>
    <property type="match status" value="1"/>
</dbReference>
<evidence type="ECO:0000256" key="1">
    <source>
        <dbReference type="ARBA" id="ARBA00009058"/>
    </source>
</evidence>
<accession>A0A8D0DVM8</accession>
<dbReference type="Ensembl" id="ENSSMRT00000026226.1">
    <property type="protein sequence ID" value="ENSSMRP00000022420.1"/>
    <property type="gene ID" value="ENSSMRG00000017419.1"/>
</dbReference>
<dbReference type="InterPro" id="IPR037667">
    <property type="entry name" value="FMC1_homologue"/>
</dbReference>
<dbReference type="Proteomes" id="UP000694421">
    <property type="component" value="Unplaced"/>
</dbReference>
<name>A0A8D0DVM8_SALMN</name>
<evidence type="ECO:0000313" key="4">
    <source>
        <dbReference type="Ensembl" id="ENSSMRP00000022420.1"/>
    </source>
</evidence>
<evidence type="ECO:0000256" key="3">
    <source>
        <dbReference type="ARBA" id="ARBA00045742"/>
    </source>
</evidence>
<comment type="function">
    <text evidence="3">Plays a role in the assembly/stability of the mitochondrial membrane ATP synthase (F(1)F(0) ATP synthase or Complex V).</text>
</comment>
<evidence type="ECO:0000313" key="5">
    <source>
        <dbReference type="Proteomes" id="UP000694421"/>
    </source>
</evidence>
<reference evidence="4" key="2">
    <citation type="submission" date="2025-09" db="UniProtKB">
        <authorList>
            <consortium name="Ensembl"/>
        </authorList>
    </citation>
    <scope>IDENTIFICATION</scope>
</reference>
<dbReference type="PANTHER" id="PTHR31716:SF1">
    <property type="entry name" value="PROTEIN FMC1 HOMOLOG"/>
    <property type="match status" value="1"/>
</dbReference>
<comment type="similarity">
    <text evidence="1">Belongs to the FMC1 family.</text>
</comment>
<organism evidence="4 5">
    <name type="scientific">Salvator merianae</name>
    <name type="common">Argentine black and white tegu</name>
    <name type="synonym">Tupinambis merianae</name>
    <dbReference type="NCBI Taxonomy" id="96440"/>
    <lineage>
        <taxon>Eukaryota</taxon>
        <taxon>Metazoa</taxon>
        <taxon>Chordata</taxon>
        <taxon>Craniata</taxon>
        <taxon>Vertebrata</taxon>
        <taxon>Euteleostomi</taxon>
        <taxon>Lepidosauria</taxon>
        <taxon>Squamata</taxon>
        <taxon>Bifurcata</taxon>
        <taxon>Unidentata</taxon>
        <taxon>Episquamata</taxon>
        <taxon>Laterata</taxon>
        <taxon>Teiioidea</taxon>
        <taxon>Teiidae</taxon>
        <taxon>Salvator</taxon>
    </lineage>
</organism>
<keyword evidence="5" id="KW-1185">Reference proteome</keyword>